<dbReference type="EMBL" id="MU275953">
    <property type="protein sequence ID" value="KAI0045372.1"/>
    <property type="molecule type" value="Genomic_DNA"/>
</dbReference>
<sequence length="136" mass="14959">MVNFTKILVASFAAVAVSALPIVIGDAGLVQRDVNFGFAARSSEPSIALRDVELDSREPKKKKKVPVIEQNIGYPRSESDLDAREPKKKKVPVIEQNIGYPRTAEPSVDIRDVDLDSREPKKKKKVPVINQNIGPA</sequence>
<reference evidence="1" key="1">
    <citation type="submission" date="2021-02" db="EMBL/GenBank/DDBJ databases">
        <authorList>
            <consortium name="DOE Joint Genome Institute"/>
            <person name="Ahrendt S."/>
            <person name="Looney B.P."/>
            <person name="Miyauchi S."/>
            <person name="Morin E."/>
            <person name="Drula E."/>
            <person name="Courty P.E."/>
            <person name="Chicoki N."/>
            <person name="Fauchery L."/>
            <person name="Kohler A."/>
            <person name="Kuo A."/>
            <person name="Labutti K."/>
            <person name="Pangilinan J."/>
            <person name="Lipzen A."/>
            <person name="Riley R."/>
            <person name="Andreopoulos W."/>
            <person name="He G."/>
            <person name="Johnson J."/>
            <person name="Barry K.W."/>
            <person name="Grigoriev I.V."/>
            <person name="Nagy L."/>
            <person name="Hibbett D."/>
            <person name="Henrissat B."/>
            <person name="Matheny P.B."/>
            <person name="Labbe J."/>
            <person name="Martin F."/>
        </authorList>
    </citation>
    <scope>NUCLEOTIDE SEQUENCE</scope>
    <source>
        <strain evidence="1">FP105234-sp</strain>
    </source>
</reference>
<gene>
    <name evidence="1" type="ORF">FA95DRAFT_126957</name>
</gene>
<evidence type="ECO:0000313" key="1">
    <source>
        <dbReference type="EMBL" id="KAI0045372.1"/>
    </source>
</evidence>
<keyword evidence="2" id="KW-1185">Reference proteome</keyword>
<name>A0ACB8RN92_9AGAM</name>
<dbReference type="Proteomes" id="UP000814033">
    <property type="component" value="Unassembled WGS sequence"/>
</dbReference>
<accession>A0ACB8RN92</accession>
<reference evidence="1" key="2">
    <citation type="journal article" date="2022" name="New Phytol.">
        <title>Evolutionary transition to the ectomycorrhizal habit in the genomes of a hyperdiverse lineage of mushroom-forming fungi.</title>
        <authorList>
            <person name="Looney B."/>
            <person name="Miyauchi S."/>
            <person name="Morin E."/>
            <person name="Drula E."/>
            <person name="Courty P.E."/>
            <person name="Kohler A."/>
            <person name="Kuo A."/>
            <person name="LaButti K."/>
            <person name="Pangilinan J."/>
            <person name="Lipzen A."/>
            <person name="Riley R."/>
            <person name="Andreopoulos W."/>
            <person name="He G."/>
            <person name="Johnson J."/>
            <person name="Nolan M."/>
            <person name="Tritt A."/>
            <person name="Barry K.W."/>
            <person name="Grigoriev I.V."/>
            <person name="Nagy L.G."/>
            <person name="Hibbett D."/>
            <person name="Henrissat B."/>
            <person name="Matheny P.B."/>
            <person name="Labbe J."/>
            <person name="Martin F.M."/>
        </authorList>
    </citation>
    <scope>NUCLEOTIDE SEQUENCE</scope>
    <source>
        <strain evidence="1">FP105234-sp</strain>
    </source>
</reference>
<proteinExistence type="predicted"/>
<evidence type="ECO:0000313" key="2">
    <source>
        <dbReference type="Proteomes" id="UP000814033"/>
    </source>
</evidence>
<comment type="caution">
    <text evidence="1">The sequence shown here is derived from an EMBL/GenBank/DDBJ whole genome shotgun (WGS) entry which is preliminary data.</text>
</comment>
<protein>
    <submittedName>
        <fullName evidence="1">Uncharacterized protein</fullName>
    </submittedName>
</protein>
<organism evidence="1 2">
    <name type="scientific">Auriscalpium vulgare</name>
    <dbReference type="NCBI Taxonomy" id="40419"/>
    <lineage>
        <taxon>Eukaryota</taxon>
        <taxon>Fungi</taxon>
        <taxon>Dikarya</taxon>
        <taxon>Basidiomycota</taxon>
        <taxon>Agaricomycotina</taxon>
        <taxon>Agaricomycetes</taxon>
        <taxon>Russulales</taxon>
        <taxon>Auriscalpiaceae</taxon>
        <taxon>Auriscalpium</taxon>
    </lineage>
</organism>